<dbReference type="Proteomes" id="UP001425155">
    <property type="component" value="Unassembled WGS sequence"/>
</dbReference>
<dbReference type="PANTHER" id="PTHR46401">
    <property type="entry name" value="GLYCOSYLTRANSFERASE WBBK-RELATED"/>
    <property type="match status" value="1"/>
</dbReference>
<gene>
    <name evidence="2" type="ORF">WJX64_08360</name>
</gene>
<dbReference type="Pfam" id="PF13692">
    <property type="entry name" value="Glyco_trans_1_4"/>
    <property type="match status" value="1"/>
</dbReference>
<proteinExistence type="predicted"/>
<evidence type="ECO:0000256" key="1">
    <source>
        <dbReference type="ARBA" id="ARBA00022679"/>
    </source>
</evidence>
<dbReference type="SUPFAM" id="SSF53756">
    <property type="entry name" value="UDP-Glycosyltransferase/glycogen phosphorylase"/>
    <property type="match status" value="1"/>
</dbReference>
<dbReference type="EC" id="2.4.-.-" evidence="2"/>
<keyword evidence="2" id="KW-0328">Glycosyltransferase</keyword>
<dbReference type="Gene3D" id="3.40.50.11090">
    <property type="match status" value="1"/>
</dbReference>
<dbReference type="GO" id="GO:0016757">
    <property type="term" value="F:glycosyltransferase activity"/>
    <property type="evidence" value="ECO:0007669"/>
    <property type="project" value="UniProtKB-KW"/>
</dbReference>
<comment type="caution">
    <text evidence="2">The sequence shown here is derived from an EMBL/GenBank/DDBJ whole genome shotgun (WGS) entry which is preliminary data.</text>
</comment>
<dbReference type="Gene3D" id="3.40.50.2000">
    <property type="entry name" value="Glycogen Phosphorylase B"/>
    <property type="match status" value="1"/>
</dbReference>
<protein>
    <submittedName>
        <fullName evidence="2">Glycosyltransferase family 4 protein</fullName>
        <ecNumber evidence="2">2.4.-.-</ecNumber>
    </submittedName>
</protein>
<sequence length="656" mass="71920">MLKKVLRTGAGAFARGSDAVAAGATGLSSLLRIGPRTYLAQRKLYADLAQEAAGRSDTFANGVTTALTEARAFGWHRTHSHPTVLALIGVETGADSVDWIRTLHSTVRCHVLVSPAQAQRLSGLDPALFTVCDFLDAHASADLVGILDHVQRYWRRCDVVIIDLAEARVTATQIVRLQHAAYEYHPDGEVGFATPAHRVDGSIVAGIEYDRRSSRWTAATGQAVDVGQNLIPRYALAAVAHGFYVTSSAVDRVATPRREIASLPIDDQVAALIASGWRANVRTLVFPAVVLDVAVFPLPSDSDDRRAWLEGRIVDGTDGRRRVIFVLNATSISGGIRAVFEIANGLAARGLDVAIWSLEGEPTWFELQVPVRSFRSYEDLMLSLRNEDAVKVATWWETADVVWLASVNRGIPVNFVQEFETWFYPDNAVARAAVVASYRHEMVTITEARYQQQELAGIGVVAELIPHGFNPEVFHPLPDVERRSDTVLAVGRSFFQKNFAMTLAAWKSLGDRRPRLLLFGTEPDLVDDQRADYVERPSDAGVNELYNTATVFVQTSRHEGYCLPILEAMAAGCPVITTDSHGNRDFCVADENCIMVGQDDAAGLAEAIERLLADPAEQERLRAAGLETAARFTWPIILDRVRSFYDSLSPSDGRDA</sequence>
<keyword evidence="3" id="KW-1185">Reference proteome</keyword>
<dbReference type="CDD" id="cd03801">
    <property type="entry name" value="GT4_PimA-like"/>
    <property type="match status" value="1"/>
</dbReference>
<reference evidence="2 3" key="1">
    <citation type="submission" date="2024-03" db="EMBL/GenBank/DDBJ databases">
        <title>YIM 134122 draft genome.</title>
        <authorList>
            <person name="Zuo S."/>
            <person name="Xiong L."/>
        </authorList>
    </citation>
    <scope>NUCLEOTIDE SEQUENCE [LARGE SCALE GENOMIC DNA]</scope>
    <source>
        <strain evidence="2 3">YIM 134122</strain>
    </source>
</reference>
<evidence type="ECO:0000313" key="3">
    <source>
        <dbReference type="Proteomes" id="UP001425155"/>
    </source>
</evidence>
<dbReference type="PANTHER" id="PTHR46401:SF2">
    <property type="entry name" value="GLYCOSYLTRANSFERASE WBBK-RELATED"/>
    <property type="match status" value="1"/>
</dbReference>
<dbReference type="RefSeq" id="WP_342112991.1">
    <property type="nucleotide sequence ID" value="NZ_JBCAUN010000001.1"/>
</dbReference>
<organism evidence="2 3">
    <name type="scientific">Leifsonia stereocauli</name>
    <dbReference type="NCBI Taxonomy" id="3134136"/>
    <lineage>
        <taxon>Bacteria</taxon>
        <taxon>Bacillati</taxon>
        <taxon>Actinomycetota</taxon>
        <taxon>Actinomycetes</taxon>
        <taxon>Micrococcales</taxon>
        <taxon>Microbacteriaceae</taxon>
        <taxon>Leifsonia</taxon>
    </lineage>
</organism>
<name>A0ABU9W4G1_9MICO</name>
<dbReference type="EMBL" id="JBCLVG010000001">
    <property type="protein sequence ID" value="MEN1946555.1"/>
    <property type="molecule type" value="Genomic_DNA"/>
</dbReference>
<accession>A0ABU9W4G1</accession>
<keyword evidence="1 2" id="KW-0808">Transferase</keyword>
<evidence type="ECO:0000313" key="2">
    <source>
        <dbReference type="EMBL" id="MEN1946555.1"/>
    </source>
</evidence>